<organism evidence="1">
    <name type="scientific">Salvia splendens</name>
    <name type="common">Scarlet sage</name>
    <dbReference type="NCBI Taxonomy" id="180675"/>
    <lineage>
        <taxon>Eukaryota</taxon>
        <taxon>Viridiplantae</taxon>
        <taxon>Streptophyta</taxon>
        <taxon>Embryophyta</taxon>
        <taxon>Tracheophyta</taxon>
        <taxon>Spermatophyta</taxon>
        <taxon>Magnoliopsida</taxon>
        <taxon>eudicotyledons</taxon>
        <taxon>Gunneridae</taxon>
        <taxon>Pentapetalae</taxon>
        <taxon>asterids</taxon>
        <taxon>lamiids</taxon>
        <taxon>Lamiales</taxon>
        <taxon>Lamiaceae</taxon>
        <taxon>Nepetoideae</taxon>
        <taxon>Mentheae</taxon>
        <taxon>Salviinae</taxon>
        <taxon>Salvia</taxon>
        <taxon>Salvia subgen. Calosphace</taxon>
        <taxon>core Calosphace</taxon>
    </lineage>
</organism>
<dbReference type="EMBL" id="PNBA02000018">
    <property type="protein sequence ID" value="KAG6393169.1"/>
    <property type="molecule type" value="Genomic_DNA"/>
</dbReference>
<comment type="caution">
    <text evidence="1">The sequence shown here is derived from an EMBL/GenBank/DDBJ whole genome shotgun (WGS) entry which is preliminary data.</text>
</comment>
<reference evidence="1" key="1">
    <citation type="submission" date="2018-01" db="EMBL/GenBank/DDBJ databases">
        <authorList>
            <person name="Mao J.F."/>
        </authorList>
    </citation>
    <scope>NUCLEOTIDE SEQUENCE</scope>
    <source>
        <strain evidence="1">Huo1</strain>
        <tissue evidence="1">Leaf</tissue>
    </source>
</reference>
<reference evidence="1" key="2">
    <citation type="submission" date="2020-08" db="EMBL/GenBank/DDBJ databases">
        <title>Plant Genome Project.</title>
        <authorList>
            <person name="Zhang R.-G."/>
        </authorList>
    </citation>
    <scope>NUCLEOTIDE SEQUENCE</scope>
    <source>
        <strain evidence="1">Huo1</strain>
        <tissue evidence="1">Leaf</tissue>
    </source>
</reference>
<name>A0A8X8WF40_SALSN</name>
<dbReference type="Proteomes" id="UP000298416">
    <property type="component" value="Unassembled WGS sequence"/>
</dbReference>
<protein>
    <submittedName>
        <fullName evidence="1">Uncharacterized protein</fullName>
    </submittedName>
</protein>
<evidence type="ECO:0000313" key="2">
    <source>
        <dbReference type="Proteomes" id="UP000298416"/>
    </source>
</evidence>
<evidence type="ECO:0000313" key="1">
    <source>
        <dbReference type="EMBL" id="KAG6393169.1"/>
    </source>
</evidence>
<keyword evidence="2" id="KW-1185">Reference proteome</keyword>
<proteinExistence type="predicted"/>
<dbReference type="AlphaFoldDB" id="A0A8X8WF40"/>
<gene>
    <name evidence="1" type="ORF">SASPL_147404</name>
</gene>
<sequence length="107" mass="12021">MLSDSSLLKRPTLCRWKHQPRSVSSSLPTCIRYPILLSVCKLNIMKATYSNSEIPMNKVKMMVMHGTDGSGFLFILDSFFLDGAHLFLALFSQGNQQLHEEIETGNG</sequence>
<accession>A0A8X8WF40</accession>